<dbReference type="Pfam" id="PF01032">
    <property type="entry name" value="FecCD"/>
    <property type="match status" value="1"/>
</dbReference>
<evidence type="ECO:0000313" key="10">
    <source>
        <dbReference type="Proteomes" id="UP000256794"/>
    </source>
</evidence>
<feature type="transmembrane region" description="Helical" evidence="8">
    <location>
        <begin position="156"/>
        <end position="178"/>
    </location>
</feature>
<feature type="transmembrane region" description="Helical" evidence="8">
    <location>
        <begin position="73"/>
        <end position="91"/>
    </location>
</feature>
<sequence length="344" mass="35417">MAGAPTMPRWRPCWVTERRLNGWLALGLIATLAIGAAVGPYAIAPQQLVAVLSGDRSDPQAVTVLWNIRLPRVLAAAMVGAALAAAGAAYQTTFRNPLVSPDILGVSAGAGFGAVLGILLGWPVMAIQMLGFGTGLATVAMVLGLTMVLRGAGQVLVMVLCGIAIGALAGAGISLVKLLADPEQQLPAITFWLMGSLAGVKRPDIAAALPALLVGLAPLLALRWRIGLLAMGDDEARSMGIDATRLRLLVIACATLMTAAAVALAGVIGWIGLMVPHMARLLTGPRFDRLLPAAILIGAGFMVLVDTSARSIATVEVPLGILTAVLGAPLFVWLLARGTKAWSE</sequence>
<evidence type="ECO:0000313" key="9">
    <source>
        <dbReference type="EMBL" id="REG27461.1"/>
    </source>
</evidence>
<comment type="similarity">
    <text evidence="2">Belongs to the binding-protein-dependent transport system permease family. FecCD subfamily.</text>
</comment>
<protein>
    <submittedName>
        <fullName evidence="9">Iron complex transport system permease protein</fullName>
    </submittedName>
</protein>
<evidence type="ECO:0000256" key="5">
    <source>
        <dbReference type="ARBA" id="ARBA00022692"/>
    </source>
</evidence>
<keyword evidence="5 8" id="KW-0812">Transmembrane</keyword>
<dbReference type="GO" id="GO:0033214">
    <property type="term" value="P:siderophore-iron import into cell"/>
    <property type="evidence" value="ECO:0007669"/>
    <property type="project" value="TreeGrafter"/>
</dbReference>
<feature type="transmembrane region" description="Helical" evidence="8">
    <location>
        <begin position="207"/>
        <end position="226"/>
    </location>
</feature>
<keyword evidence="4" id="KW-1003">Cell membrane</keyword>
<dbReference type="GO" id="GO:0005886">
    <property type="term" value="C:plasma membrane"/>
    <property type="evidence" value="ECO:0007669"/>
    <property type="project" value="UniProtKB-SubCell"/>
</dbReference>
<feature type="transmembrane region" description="Helical" evidence="8">
    <location>
        <begin position="20"/>
        <end position="43"/>
    </location>
</feature>
<feature type="transmembrane region" description="Helical" evidence="8">
    <location>
        <begin position="317"/>
        <end position="336"/>
    </location>
</feature>
<gene>
    <name evidence="9" type="ORF">ATH84_10729</name>
</gene>
<feature type="transmembrane region" description="Helical" evidence="8">
    <location>
        <begin position="246"/>
        <end position="275"/>
    </location>
</feature>
<accession>A0AAQ0HCB2</accession>
<dbReference type="FunFam" id="1.10.3470.10:FF:000001">
    <property type="entry name" value="Vitamin B12 ABC transporter permease BtuC"/>
    <property type="match status" value="1"/>
</dbReference>
<evidence type="ECO:0000256" key="4">
    <source>
        <dbReference type="ARBA" id="ARBA00022475"/>
    </source>
</evidence>
<feature type="transmembrane region" description="Helical" evidence="8">
    <location>
        <begin position="103"/>
        <end position="124"/>
    </location>
</feature>
<dbReference type="EMBL" id="QUMX01000072">
    <property type="protein sequence ID" value="REG27461.1"/>
    <property type="molecule type" value="Genomic_DNA"/>
</dbReference>
<dbReference type="PANTHER" id="PTHR30472:SF70">
    <property type="entry name" value="MOLYBDATE IMPORT SYSTEM PERMEASE PROTEIN MOLB"/>
    <property type="match status" value="1"/>
</dbReference>
<evidence type="ECO:0000256" key="1">
    <source>
        <dbReference type="ARBA" id="ARBA00004651"/>
    </source>
</evidence>
<dbReference type="InterPro" id="IPR000522">
    <property type="entry name" value="ABC_transptr_permease_BtuC"/>
</dbReference>
<dbReference type="InterPro" id="IPR037294">
    <property type="entry name" value="ABC_BtuC-like"/>
</dbReference>
<reference evidence="9 10" key="1">
    <citation type="submission" date="2018-08" db="EMBL/GenBank/DDBJ databases">
        <title>Genomic Encyclopedia of Archaeal and Bacterial Type Strains, Phase II (KMG-II): from individual species to whole genera.</title>
        <authorList>
            <person name="Goeker M."/>
        </authorList>
    </citation>
    <scope>NUCLEOTIDE SEQUENCE [LARGE SCALE GENOMIC DNA]</scope>
    <source>
        <strain evidence="9 10">DSM 582</strain>
    </source>
</reference>
<comment type="subcellular location">
    <subcellularLocation>
        <location evidence="1">Cell membrane</location>
        <topology evidence="1">Multi-pass membrane protein</topology>
    </subcellularLocation>
</comment>
<dbReference type="Gene3D" id="1.10.3470.10">
    <property type="entry name" value="ABC transporter involved in vitamin B12 uptake, BtuC"/>
    <property type="match status" value="1"/>
</dbReference>
<keyword evidence="3" id="KW-0813">Transport</keyword>
<evidence type="ECO:0000256" key="2">
    <source>
        <dbReference type="ARBA" id="ARBA00007935"/>
    </source>
</evidence>
<keyword evidence="10" id="KW-1185">Reference proteome</keyword>
<dbReference type="AlphaFoldDB" id="A0AAQ0HCB2"/>
<proteinExistence type="inferred from homology"/>
<dbReference type="CDD" id="cd06550">
    <property type="entry name" value="TM_ABC_iron-siderophores_like"/>
    <property type="match status" value="1"/>
</dbReference>
<feature type="transmembrane region" description="Helical" evidence="8">
    <location>
        <begin position="287"/>
        <end position="305"/>
    </location>
</feature>
<keyword evidence="7 8" id="KW-0472">Membrane</keyword>
<comment type="caution">
    <text evidence="9">The sequence shown here is derived from an EMBL/GenBank/DDBJ whole genome shotgun (WGS) entry which is preliminary data.</text>
</comment>
<name>A0AAQ0HCB2_PARVE</name>
<dbReference type="GO" id="GO:0022857">
    <property type="term" value="F:transmembrane transporter activity"/>
    <property type="evidence" value="ECO:0007669"/>
    <property type="project" value="InterPro"/>
</dbReference>
<feature type="transmembrane region" description="Helical" evidence="8">
    <location>
        <begin position="130"/>
        <end position="149"/>
    </location>
</feature>
<evidence type="ECO:0000256" key="3">
    <source>
        <dbReference type="ARBA" id="ARBA00022448"/>
    </source>
</evidence>
<dbReference type="SUPFAM" id="SSF81345">
    <property type="entry name" value="ABC transporter involved in vitamin B12 uptake, BtuC"/>
    <property type="match status" value="1"/>
</dbReference>
<evidence type="ECO:0000256" key="7">
    <source>
        <dbReference type="ARBA" id="ARBA00023136"/>
    </source>
</evidence>
<evidence type="ECO:0000256" key="6">
    <source>
        <dbReference type="ARBA" id="ARBA00022989"/>
    </source>
</evidence>
<evidence type="ECO:0000256" key="8">
    <source>
        <dbReference type="SAM" id="Phobius"/>
    </source>
</evidence>
<organism evidence="9 10">
    <name type="scientific">Paracoccus versutus</name>
    <name type="common">Thiobacillus versutus</name>
    <dbReference type="NCBI Taxonomy" id="34007"/>
    <lineage>
        <taxon>Bacteria</taxon>
        <taxon>Pseudomonadati</taxon>
        <taxon>Pseudomonadota</taxon>
        <taxon>Alphaproteobacteria</taxon>
        <taxon>Rhodobacterales</taxon>
        <taxon>Paracoccaceae</taxon>
        <taxon>Paracoccus</taxon>
    </lineage>
</organism>
<keyword evidence="6 8" id="KW-1133">Transmembrane helix</keyword>
<dbReference type="PANTHER" id="PTHR30472">
    <property type="entry name" value="FERRIC ENTEROBACTIN TRANSPORT SYSTEM PERMEASE PROTEIN"/>
    <property type="match status" value="1"/>
</dbReference>
<dbReference type="Proteomes" id="UP000256794">
    <property type="component" value="Unassembled WGS sequence"/>
</dbReference>